<proteinExistence type="predicted"/>
<accession>A0A0A0LIC9</accession>
<reference evidence="1 2" key="2">
    <citation type="journal article" date="2009" name="PLoS ONE">
        <title>An integrated genetic and cytogenetic map of the cucumber genome.</title>
        <authorList>
            <person name="Ren Y."/>
            <person name="Zhang Z."/>
            <person name="Liu J."/>
            <person name="Staub J.E."/>
            <person name="Han Y."/>
            <person name="Cheng Z."/>
            <person name="Li X."/>
            <person name="Lu J."/>
            <person name="Miao H."/>
            <person name="Kang H."/>
            <person name="Xie B."/>
            <person name="Gu X."/>
            <person name="Wang X."/>
            <person name="Du Y."/>
            <person name="Jin W."/>
            <person name="Huang S."/>
        </authorList>
    </citation>
    <scope>NUCLEOTIDE SEQUENCE [LARGE SCALE GENOMIC DNA]</scope>
    <source>
        <strain evidence="2">cv. 9930</strain>
    </source>
</reference>
<evidence type="ECO:0000313" key="2">
    <source>
        <dbReference type="Proteomes" id="UP000029981"/>
    </source>
</evidence>
<gene>
    <name evidence="1" type="ORF">Csa_2G223660</name>
</gene>
<evidence type="ECO:0000313" key="1">
    <source>
        <dbReference type="EMBL" id="KGN61675.1"/>
    </source>
</evidence>
<protein>
    <submittedName>
        <fullName evidence="1">Uncharacterized protein</fullName>
    </submittedName>
</protein>
<dbReference type="EMBL" id="CM002923">
    <property type="protein sequence ID" value="KGN61675.1"/>
    <property type="molecule type" value="Genomic_DNA"/>
</dbReference>
<keyword evidence="2" id="KW-1185">Reference proteome</keyword>
<dbReference type="Gramene" id="KGN61675">
    <property type="protein sequence ID" value="KGN61675"/>
    <property type="gene ID" value="Csa_2G223660"/>
</dbReference>
<reference evidence="1 2" key="4">
    <citation type="journal article" date="2011" name="BMC Genomics">
        <title>RNA-Seq improves annotation of protein-coding genes in the cucumber genome.</title>
        <authorList>
            <person name="Li Z."/>
            <person name="Zhang Z."/>
            <person name="Yan P."/>
            <person name="Huang S."/>
            <person name="Fei Z."/>
            <person name="Lin K."/>
        </authorList>
    </citation>
    <scope>NUCLEOTIDE SEQUENCE [LARGE SCALE GENOMIC DNA]</scope>
    <source>
        <strain evidence="2">cv. 9930</strain>
    </source>
</reference>
<reference evidence="1 2" key="1">
    <citation type="journal article" date="2009" name="Nat. Genet.">
        <title>The genome of the cucumber, Cucumis sativus L.</title>
        <authorList>
            <person name="Huang S."/>
            <person name="Li R."/>
            <person name="Zhang Z."/>
            <person name="Li L."/>
            <person name="Gu X."/>
            <person name="Fan W."/>
            <person name="Lucas W.J."/>
            <person name="Wang X."/>
            <person name="Xie B."/>
            <person name="Ni P."/>
            <person name="Ren Y."/>
            <person name="Zhu H."/>
            <person name="Li J."/>
            <person name="Lin K."/>
            <person name="Jin W."/>
            <person name="Fei Z."/>
            <person name="Li G."/>
            <person name="Staub J."/>
            <person name="Kilian A."/>
            <person name="van der Vossen E.A."/>
            <person name="Wu Y."/>
            <person name="Guo J."/>
            <person name="He J."/>
            <person name="Jia Z."/>
            <person name="Ren Y."/>
            <person name="Tian G."/>
            <person name="Lu Y."/>
            <person name="Ruan J."/>
            <person name="Qian W."/>
            <person name="Wang M."/>
            <person name="Huang Q."/>
            <person name="Li B."/>
            <person name="Xuan Z."/>
            <person name="Cao J."/>
            <person name="Asan"/>
            <person name="Wu Z."/>
            <person name="Zhang J."/>
            <person name="Cai Q."/>
            <person name="Bai Y."/>
            <person name="Zhao B."/>
            <person name="Han Y."/>
            <person name="Li Y."/>
            <person name="Li X."/>
            <person name="Wang S."/>
            <person name="Shi Q."/>
            <person name="Liu S."/>
            <person name="Cho W.K."/>
            <person name="Kim J.Y."/>
            <person name="Xu Y."/>
            <person name="Heller-Uszynska K."/>
            <person name="Miao H."/>
            <person name="Cheng Z."/>
            <person name="Zhang S."/>
            <person name="Wu J."/>
            <person name="Yang Y."/>
            <person name="Kang H."/>
            <person name="Li M."/>
            <person name="Liang H."/>
            <person name="Ren X."/>
            <person name="Shi Z."/>
            <person name="Wen M."/>
            <person name="Jian M."/>
            <person name="Yang H."/>
            <person name="Zhang G."/>
            <person name="Yang Z."/>
            <person name="Chen R."/>
            <person name="Liu S."/>
            <person name="Li J."/>
            <person name="Ma L."/>
            <person name="Liu H."/>
            <person name="Zhou Y."/>
            <person name="Zhao J."/>
            <person name="Fang X."/>
            <person name="Li G."/>
            <person name="Fang L."/>
            <person name="Li Y."/>
            <person name="Liu D."/>
            <person name="Zheng H."/>
            <person name="Zhang Y."/>
            <person name="Qin N."/>
            <person name="Li Z."/>
            <person name="Yang G."/>
            <person name="Yang S."/>
            <person name="Bolund L."/>
            <person name="Kristiansen K."/>
            <person name="Zheng H."/>
            <person name="Li S."/>
            <person name="Zhang X."/>
            <person name="Yang H."/>
            <person name="Wang J."/>
            <person name="Sun R."/>
            <person name="Zhang B."/>
            <person name="Jiang S."/>
            <person name="Wang J."/>
            <person name="Du Y."/>
            <person name="Li S."/>
        </authorList>
    </citation>
    <scope>NUCLEOTIDE SEQUENCE [LARGE SCALE GENOMIC DNA]</scope>
    <source>
        <strain evidence="2">cv. 9930</strain>
    </source>
</reference>
<name>A0A0A0LIC9_CUCSA</name>
<reference evidence="1 2" key="3">
    <citation type="journal article" date="2010" name="BMC Genomics">
        <title>Transcriptome sequencing and comparative analysis of cucumber flowers with different sex types.</title>
        <authorList>
            <person name="Guo S."/>
            <person name="Zheng Y."/>
            <person name="Joung J.G."/>
            <person name="Liu S."/>
            <person name="Zhang Z."/>
            <person name="Crasta O.R."/>
            <person name="Sobral B.W."/>
            <person name="Xu Y."/>
            <person name="Huang S."/>
            <person name="Fei Z."/>
        </authorList>
    </citation>
    <scope>NUCLEOTIDE SEQUENCE [LARGE SCALE GENOMIC DNA]</scope>
    <source>
        <strain evidence="2">cv. 9930</strain>
    </source>
</reference>
<dbReference type="Proteomes" id="UP000029981">
    <property type="component" value="Chromosome 2"/>
</dbReference>
<dbReference type="AlphaFoldDB" id="A0A0A0LIC9"/>
<sequence>MSNKFIFRSPFGLHITLNKKIGGGHQRYFNIVTVSRDFIIHFQGFVNVFHNLLFMNFDRMISEFRSEDFSSTNRLKVKKNKKE</sequence>
<organism evidence="1 2">
    <name type="scientific">Cucumis sativus</name>
    <name type="common">Cucumber</name>
    <dbReference type="NCBI Taxonomy" id="3659"/>
    <lineage>
        <taxon>Eukaryota</taxon>
        <taxon>Viridiplantae</taxon>
        <taxon>Streptophyta</taxon>
        <taxon>Embryophyta</taxon>
        <taxon>Tracheophyta</taxon>
        <taxon>Spermatophyta</taxon>
        <taxon>Magnoliopsida</taxon>
        <taxon>eudicotyledons</taxon>
        <taxon>Gunneridae</taxon>
        <taxon>Pentapetalae</taxon>
        <taxon>rosids</taxon>
        <taxon>fabids</taxon>
        <taxon>Cucurbitales</taxon>
        <taxon>Cucurbitaceae</taxon>
        <taxon>Benincaseae</taxon>
        <taxon>Cucumis</taxon>
    </lineage>
</organism>